<sequence>MRRRLRAYLLGFGAVIAALAIVGGLAAAVSVAVGPRVTNVHVDPAAAIAASGARLIITTSQSLAEVDADQVTVTPATPFQVDTAGRTLGIRFTVPLDDSTEYTVSIAGVTGVSGDVATTITETFTTPASEIFLLQRGTAEGDTIFRTDLTGEQAVAVFAADHIEDFRATAEHLVVWIDDAGTSSLIVTDLDGNDPQELPLPAEGYLSGLQSADRGEQIGYLFTDADPSVEGALESALFTTSLNDPAAEPTRVAVAGVDERIAQWSFVPDTDSILLMTFDGALMLTQADGADPTAFGSALAIDGIAAGTSEAIIERLDGIYVLDLATGDESVLVPADTEGLEGAVLPIPGGETVRTLYPVTAEGYPTGATEVAVVTAEGTATVVYSAPATDALLQTCVSPSGQYVAVLVAPGVADNPYDGYQLPLPETVETHIIEVSPEGGVAQEVVALTGFAISWCQTSVAWR</sequence>
<dbReference type="Gene3D" id="2.130.10.120">
    <property type="entry name" value="Prolyl oligopeptidase, N-terminal domain"/>
    <property type="match status" value="1"/>
</dbReference>
<evidence type="ECO:0000313" key="2">
    <source>
        <dbReference type="Proteomes" id="UP001501690"/>
    </source>
</evidence>
<gene>
    <name evidence="1" type="ORF">GCM10009808_20480</name>
</gene>
<comment type="caution">
    <text evidence="1">The sequence shown here is derived from an EMBL/GenBank/DDBJ whole genome shotgun (WGS) entry which is preliminary data.</text>
</comment>
<organism evidence="1 2">
    <name type="scientific">Microbacterium sediminicola</name>
    <dbReference type="NCBI Taxonomy" id="415210"/>
    <lineage>
        <taxon>Bacteria</taxon>
        <taxon>Bacillati</taxon>
        <taxon>Actinomycetota</taxon>
        <taxon>Actinomycetes</taxon>
        <taxon>Micrococcales</taxon>
        <taxon>Microbacteriaceae</taxon>
        <taxon>Microbacterium</taxon>
    </lineage>
</organism>
<dbReference type="SUPFAM" id="SSF69304">
    <property type="entry name" value="Tricorn protease N-terminal domain"/>
    <property type="match status" value="1"/>
</dbReference>
<dbReference type="Proteomes" id="UP001501690">
    <property type="component" value="Unassembled WGS sequence"/>
</dbReference>
<evidence type="ECO:0008006" key="3">
    <source>
        <dbReference type="Google" id="ProtNLM"/>
    </source>
</evidence>
<protein>
    <recommendedName>
        <fullName evidence="3">SbsA Ig-like domain-containing protein</fullName>
    </recommendedName>
</protein>
<keyword evidence="2" id="KW-1185">Reference proteome</keyword>
<accession>A0ABP4UEW8</accession>
<evidence type="ECO:0000313" key="1">
    <source>
        <dbReference type="EMBL" id="GAA1702466.1"/>
    </source>
</evidence>
<name>A0ABP4UEW8_9MICO</name>
<dbReference type="EMBL" id="BAAAPL010000002">
    <property type="protein sequence ID" value="GAA1702466.1"/>
    <property type="molecule type" value="Genomic_DNA"/>
</dbReference>
<proteinExistence type="predicted"/>
<reference evidence="2" key="1">
    <citation type="journal article" date="2019" name="Int. J. Syst. Evol. Microbiol.">
        <title>The Global Catalogue of Microorganisms (GCM) 10K type strain sequencing project: providing services to taxonomists for standard genome sequencing and annotation.</title>
        <authorList>
            <consortium name="The Broad Institute Genomics Platform"/>
            <consortium name="The Broad Institute Genome Sequencing Center for Infectious Disease"/>
            <person name="Wu L."/>
            <person name="Ma J."/>
        </authorList>
    </citation>
    <scope>NUCLEOTIDE SEQUENCE [LARGE SCALE GENOMIC DNA]</scope>
    <source>
        <strain evidence="2">JCM 15577</strain>
    </source>
</reference>